<gene>
    <name evidence="2" type="ORF">ISN45_Aa05g023450</name>
</gene>
<name>A0A8T1ZN88_9BRAS</name>
<dbReference type="AlphaFoldDB" id="A0A8T1ZN88"/>
<feature type="compositionally biased region" description="Polar residues" evidence="1">
    <location>
        <begin position="70"/>
        <end position="92"/>
    </location>
</feature>
<evidence type="ECO:0000256" key="1">
    <source>
        <dbReference type="SAM" id="MobiDB-lite"/>
    </source>
</evidence>
<evidence type="ECO:0000313" key="3">
    <source>
        <dbReference type="Proteomes" id="UP000694240"/>
    </source>
</evidence>
<comment type="caution">
    <text evidence="2">The sequence shown here is derived from an EMBL/GenBank/DDBJ whole genome shotgun (WGS) entry which is preliminary data.</text>
</comment>
<dbReference type="EMBL" id="JAEFBK010000010">
    <property type="protein sequence ID" value="KAG7560866.1"/>
    <property type="molecule type" value="Genomic_DNA"/>
</dbReference>
<organism evidence="2 3">
    <name type="scientific">Arabidopsis thaliana x Arabidopsis arenosa</name>
    <dbReference type="NCBI Taxonomy" id="1240361"/>
    <lineage>
        <taxon>Eukaryota</taxon>
        <taxon>Viridiplantae</taxon>
        <taxon>Streptophyta</taxon>
        <taxon>Embryophyta</taxon>
        <taxon>Tracheophyta</taxon>
        <taxon>Spermatophyta</taxon>
        <taxon>Magnoliopsida</taxon>
        <taxon>eudicotyledons</taxon>
        <taxon>Gunneridae</taxon>
        <taxon>Pentapetalae</taxon>
        <taxon>rosids</taxon>
        <taxon>malvids</taxon>
        <taxon>Brassicales</taxon>
        <taxon>Brassicaceae</taxon>
        <taxon>Camelineae</taxon>
        <taxon>Arabidopsis</taxon>
    </lineage>
</organism>
<accession>A0A8T1ZN88</accession>
<feature type="compositionally biased region" description="Low complexity" evidence="1">
    <location>
        <begin position="24"/>
        <end position="37"/>
    </location>
</feature>
<evidence type="ECO:0000313" key="2">
    <source>
        <dbReference type="EMBL" id="KAG7560866.1"/>
    </source>
</evidence>
<dbReference type="Proteomes" id="UP000694240">
    <property type="component" value="Chromosome 10"/>
</dbReference>
<reference evidence="2 3" key="1">
    <citation type="submission" date="2020-12" db="EMBL/GenBank/DDBJ databases">
        <title>Concerted genomic and epigenomic changes stabilize Arabidopsis allopolyploids.</title>
        <authorList>
            <person name="Chen Z."/>
        </authorList>
    </citation>
    <scope>NUCLEOTIDE SEQUENCE [LARGE SCALE GENOMIC DNA]</scope>
    <source>
        <strain evidence="2">Allo738</strain>
        <tissue evidence="2">Leaf</tissue>
    </source>
</reference>
<feature type="compositionally biased region" description="Basic and acidic residues" evidence="1">
    <location>
        <begin position="145"/>
        <end position="160"/>
    </location>
</feature>
<feature type="region of interest" description="Disordered" evidence="1">
    <location>
        <begin position="1"/>
        <end position="208"/>
    </location>
</feature>
<protein>
    <submittedName>
        <fullName evidence="2">Uncharacterized protein</fullName>
    </submittedName>
</protein>
<proteinExistence type="predicted"/>
<feature type="compositionally biased region" description="Polar residues" evidence="1">
    <location>
        <begin position="162"/>
        <end position="173"/>
    </location>
</feature>
<sequence>MAARANNKYTSINFNHILHKDPPSSSSSSSSSASYSSVARSNGRMLVLTKSSPKPLRSPSAATTTTTTTPPISQAPRISNQAISDPDPNQISLRPLGHTGPGSSLSFPIRTPEIDKVPEVPAPAPSSFSPKPDRFVPPHLRPGFVRKDEKPGLDSSRVRDPNLNQRLPNQEQPRQGYFGYGQTGRPKSGGYERIRTDPRTTGNRPGTSGWYVQPSRNNHIISILCVVQGILECRAVPRDIEAGGGI</sequence>
<keyword evidence="3" id="KW-1185">Reference proteome</keyword>